<dbReference type="AlphaFoldDB" id="A0CZ64"/>
<keyword evidence="2" id="KW-1185">Reference proteome</keyword>
<dbReference type="GeneID" id="76803748"/>
<dbReference type="InParanoid" id="A0CZ64"/>
<dbReference type="HOGENOM" id="CLU_3300516_0_0_1"/>
<dbReference type="Proteomes" id="UP000000600">
    <property type="component" value="Unassembled WGS sequence"/>
</dbReference>
<proteinExistence type="predicted"/>
<accession>A0CZ64</accession>
<evidence type="ECO:0000313" key="1">
    <source>
        <dbReference type="EMBL" id="CAK76081.1"/>
    </source>
</evidence>
<reference evidence="1 2" key="1">
    <citation type="journal article" date="2006" name="Nature">
        <title>Global trends of whole-genome duplications revealed by the ciliate Paramecium tetraurelia.</title>
        <authorList>
            <consortium name="Genoscope"/>
            <person name="Aury J.-M."/>
            <person name="Jaillon O."/>
            <person name="Duret L."/>
            <person name="Noel B."/>
            <person name="Jubin C."/>
            <person name="Porcel B.M."/>
            <person name="Segurens B."/>
            <person name="Daubin V."/>
            <person name="Anthouard V."/>
            <person name="Aiach N."/>
            <person name="Arnaiz O."/>
            <person name="Billaut A."/>
            <person name="Beisson J."/>
            <person name="Blanc I."/>
            <person name="Bouhouche K."/>
            <person name="Camara F."/>
            <person name="Duharcourt S."/>
            <person name="Guigo R."/>
            <person name="Gogendeau D."/>
            <person name="Katinka M."/>
            <person name="Keller A.-M."/>
            <person name="Kissmehl R."/>
            <person name="Klotz C."/>
            <person name="Koll F."/>
            <person name="Le Moue A."/>
            <person name="Lepere C."/>
            <person name="Malinsky S."/>
            <person name="Nowacki M."/>
            <person name="Nowak J.K."/>
            <person name="Plattner H."/>
            <person name="Poulain J."/>
            <person name="Ruiz F."/>
            <person name="Serrano V."/>
            <person name="Zagulski M."/>
            <person name="Dessen P."/>
            <person name="Betermier M."/>
            <person name="Weissenbach J."/>
            <person name="Scarpelli C."/>
            <person name="Schachter V."/>
            <person name="Sperling L."/>
            <person name="Meyer E."/>
            <person name="Cohen J."/>
            <person name="Wincker P."/>
        </authorList>
    </citation>
    <scope>NUCLEOTIDE SEQUENCE [LARGE SCALE GENOMIC DNA]</scope>
    <source>
        <strain evidence="1 2">Stock d4-2</strain>
    </source>
</reference>
<dbReference type="EMBL" id="CT868228">
    <property type="protein sequence ID" value="CAK76081.1"/>
    <property type="molecule type" value="Genomic_DNA"/>
</dbReference>
<name>A0CZ64_PARTE</name>
<dbReference type="RefSeq" id="XP_052287138.1">
    <property type="nucleotide sequence ID" value="XM_052431161.1"/>
</dbReference>
<protein>
    <submittedName>
        <fullName evidence="1">Uncharacterized protein</fullName>
    </submittedName>
</protein>
<organism evidence="1 2">
    <name type="scientific">Paramecium tetraurelia</name>
    <dbReference type="NCBI Taxonomy" id="5888"/>
    <lineage>
        <taxon>Eukaryota</taxon>
        <taxon>Sar</taxon>
        <taxon>Alveolata</taxon>
        <taxon>Ciliophora</taxon>
        <taxon>Intramacronucleata</taxon>
        <taxon>Oligohymenophorea</taxon>
        <taxon>Peniculida</taxon>
        <taxon>Parameciidae</taxon>
        <taxon>Paramecium</taxon>
    </lineage>
</organism>
<evidence type="ECO:0000313" key="2">
    <source>
        <dbReference type="Proteomes" id="UP000000600"/>
    </source>
</evidence>
<sequence length="40" mass="4747">MKNLKLNKDKILSEINTDSCRRRGGEIERLEEKGDDKERE</sequence>
<gene>
    <name evidence="1" type="ORF">GSPATT00039122001</name>
</gene>